<name>A0A392SI33_9FABA</name>
<evidence type="ECO:0000256" key="1">
    <source>
        <dbReference type="SAM" id="MobiDB-lite"/>
    </source>
</evidence>
<proteinExistence type="predicted"/>
<protein>
    <submittedName>
        <fullName evidence="2">Uncharacterized protein</fullName>
    </submittedName>
</protein>
<dbReference type="EMBL" id="LXQA010373401">
    <property type="protein sequence ID" value="MCI47516.1"/>
    <property type="molecule type" value="Genomic_DNA"/>
</dbReference>
<organism evidence="2 3">
    <name type="scientific">Trifolium medium</name>
    <dbReference type="NCBI Taxonomy" id="97028"/>
    <lineage>
        <taxon>Eukaryota</taxon>
        <taxon>Viridiplantae</taxon>
        <taxon>Streptophyta</taxon>
        <taxon>Embryophyta</taxon>
        <taxon>Tracheophyta</taxon>
        <taxon>Spermatophyta</taxon>
        <taxon>Magnoliopsida</taxon>
        <taxon>eudicotyledons</taxon>
        <taxon>Gunneridae</taxon>
        <taxon>Pentapetalae</taxon>
        <taxon>rosids</taxon>
        <taxon>fabids</taxon>
        <taxon>Fabales</taxon>
        <taxon>Fabaceae</taxon>
        <taxon>Papilionoideae</taxon>
        <taxon>50 kb inversion clade</taxon>
        <taxon>NPAAA clade</taxon>
        <taxon>Hologalegina</taxon>
        <taxon>IRL clade</taxon>
        <taxon>Trifolieae</taxon>
        <taxon>Trifolium</taxon>
    </lineage>
</organism>
<sequence>MLKSLFTSLPAIPSDSLPLLPGKLFSPLPMTPLPPEPSDELLKIDHTPLHGNSVPCPAPPLDPPPKPPDENLTSVTR</sequence>
<reference evidence="2 3" key="1">
    <citation type="journal article" date="2018" name="Front. Plant Sci.">
        <title>Red Clover (Trifolium pratense) and Zigzag Clover (T. medium) - A Picture of Genomic Similarities and Differences.</title>
        <authorList>
            <person name="Dluhosova J."/>
            <person name="Istvanek J."/>
            <person name="Nedelnik J."/>
            <person name="Repkova J."/>
        </authorList>
    </citation>
    <scope>NUCLEOTIDE SEQUENCE [LARGE SCALE GENOMIC DNA]</scope>
    <source>
        <strain evidence="3">cv. 10/8</strain>
        <tissue evidence="2">Leaf</tissue>
    </source>
</reference>
<feature type="compositionally biased region" description="Pro residues" evidence="1">
    <location>
        <begin position="56"/>
        <end position="66"/>
    </location>
</feature>
<accession>A0A392SI33</accession>
<dbReference type="Proteomes" id="UP000265520">
    <property type="component" value="Unassembled WGS sequence"/>
</dbReference>
<feature type="non-terminal residue" evidence="2">
    <location>
        <position position="77"/>
    </location>
</feature>
<keyword evidence="3" id="KW-1185">Reference proteome</keyword>
<comment type="caution">
    <text evidence="2">The sequence shown here is derived from an EMBL/GenBank/DDBJ whole genome shotgun (WGS) entry which is preliminary data.</text>
</comment>
<dbReference type="AlphaFoldDB" id="A0A392SI33"/>
<feature type="region of interest" description="Disordered" evidence="1">
    <location>
        <begin position="1"/>
        <end position="77"/>
    </location>
</feature>
<evidence type="ECO:0000313" key="3">
    <source>
        <dbReference type="Proteomes" id="UP000265520"/>
    </source>
</evidence>
<evidence type="ECO:0000313" key="2">
    <source>
        <dbReference type="EMBL" id="MCI47516.1"/>
    </source>
</evidence>